<name>A0ACB7PNQ2_9PEZI</name>
<dbReference type="EMBL" id="JAGIZQ010000001">
    <property type="protein sequence ID" value="KAH6649253.1"/>
    <property type="molecule type" value="Genomic_DNA"/>
</dbReference>
<organism evidence="1 2">
    <name type="scientific">Chaetomium tenue</name>
    <dbReference type="NCBI Taxonomy" id="1854479"/>
    <lineage>
        <taxon>Eukaryota</taxon>
        <taxon>Fungi</taxon>
        <taxon>Dikarya</taxon>
        <taxon>Ascomycota</taxon>
        <taxon>Pezizomycotina</taxon>
        <taxon>Sordariomycetes</taxon>
        <taxon>Sordariomycetidae</taxon>
        <taxon>Sordariales</taxon>
        <taxon>Chaetomiaceae</taxon>
        <taxon>Chaetomium</taxon>
    </lineage>
</organism>
<keyword evidence="2" id="KW-1185">Reference proteome</keyword>
<proteinExistence type="predicted"/>
<keyword evidence="1" id="KW-0378">Hydrolase</keyword>
<accession>A0ACB7PNQ2</accession>
<evidence type="ECO:0000313" key="2">
    <source>
        <dbReference type="Proteomes" id="UP000724584"/>
    </source>
</evidence>
<dbReference type="Proteomes" id="UP000724584">
    <property type="component" value="Unassembled WGS sequence"/>
</dbReference>
<reference evidence="1 2" key="1">
    <citation type="journal article" date="2021" name="Nat. Commun.">
        <title>Genetic determinants of endophytism in the Arabidopsis root mycobiome.</title>
        <authorList>
            <person name="Mesny F."/>
            <person name="Miyauchi S."/>
            <person name="Thiergart T."/>
            <person name="Pickel B."/>
            <person name="Atanasova L."/>
            <person name="Karlsson M."/>
            <person name="Huettel B."/>
            <person name="Barry K.W."/>
            <person name="Haridas S."/>
            <person name="Chen C."/>
            <person name="Bauer D."/>
            <person name="Andreopoulos W."/>
            <person name="Pangilinan J."/>
            <person name="LaButti K."/>
            <person name="Riley R."/>
            <person name="Lipzen A."/>
            <person name="Clum A."/>
            <person name="Drula E."/>
            <person name="Henrissat B."/>
            <person name="Kohler A."/>
            <person name="Grigoriev I.V."/>
            <person name="Martin F.M."/>
            <person name="Hacquard S."/>
        </authorList>
    </citation>
    <scope>NUCLEOTIDE SEQUENCE [LARGE SCALE GENOMIC DNA]</scope>
    <source>
        <strain evidence="1 2">MPI-SDFR-AT-0079</strain>
    </source>
</reference>
<sequence>MKFLCLPGAYGSSNNFGVQLGPLADELQGRGLGSFTYTQGKHEVEPPVGWEDYFGARPFYRFLDTRHGDNFESLRRLRHLPPTLNPEEAMRMFQECGDGEDWHQEVWCEALGDVFKTLDENPDVDAIVGYSEGAMLGASVIVEEARLLAEQGRRPQIKFAIFIAGAPPLKLEGDNRVVAQLYDQVGVVINIPTFHVFGCNDAFLSSAVALYNVCNPSCARMFDHGYGHIVPRDAETVQVVADILEELIPRIEAGLPVEDDESDDGYKYTIDFEQMVSNLVDNHEADFWCEGECEVEPEGEAEAEEEDEEESEAESGDESEDGSGEDEGEGENGDLNWDLLLNVGEVEGDRDWLWEFYDYLESWYEVWFCFLPRRRQAETGPTKDQLGLPVVHQNAIGRGPSITRPSGRHRLTRWEKLCCRSQLRGPE</sequence>
<protein>
    <submittedName>
        <fullName evidence="1">Serine hydrolase-domain-containing protein</fullName>
    </submittedName>
</protein>
<comment type="caution">
    <text evidence="1">The sequence shown here is derived from an EMBL/GenBank/DDBJ whole genome shotgun (WGS) entry which is preliminary data.</text>
</comment>
<gene>
    <name evidence="1" type="ORF">F5144DRAFT_634277</name>
</gene>
<evidence type="ECO:0000313" key="1">
    <source>
        <dbReference type="EMBL" id="KAH6649253.1"/>
    </source>
</evidence>